<dbReference type="OrthoDB" id="4158087at2759"/>
<dbReference type="VEuPathDB" id="FungiDB:PV06_06017"/>
<dbReference type="PANTHER" id="PTHR37540">
    <property type="entry name" value="TRANSCRIPTION FACTOR (ACR-2), PUTATIVE-RELATED-RELATED"/>
    <property type="match status" value="1"/>
</dbReference>
<dbReference type="Proteomes" id="UP000053342">
    <property type="component" value="Unassembled WGS sequence"/>
</dbReference>
<evidence type="ECO:0000256" key="1">
    <source>
        <dbReference type="SAM" id="MobiDB-lite"/>
    </source>
</evidence>
<protein>
    <submittedName>
        <fullName evidence="2">Uncharacterized protein</fullName>
    </submittedName>
</protein>
<proteinExistence type="predicted"/>
<feature type="region of interest" description="Disordered" evidence="1">
    <location>
        <begin position="1"/>
        <end position="113"/>
    </location>
</feature>
<reference evidence="2 3" key="1">
    <citation type="submission" date="2015-01" db="EMBL/GenBank/DDBJ databases">
        <title>The Genome Sequence of Exophiala oligosperma CBS72588.</title>
        <authorList>
            <consortium name="The Broad Institute Genomics Platform"/>
            <person name="Cuomo C."/>
            <person name="de Hoog S."/>
            <person name="Gorbushina A."/>
            <person name="Stielow B."/>
            <person name="Teixiera M."/>
            <person name="Abouelleil A."/>
            <person name="Chapman S.B."/>
            <person name="Priest M."/>
            <person name="Young S.K."/>
            <person name="Wortman J."/>
            <person name="Nusbaum C."/>
            <person name="Birren B."/>
        </authorList>
    </citation>
    <scope>NUCLEOTIDE SEQUENCE [LARGE SCALE GENOMIC DNA]</scope>
    <source>
        <strain evidence="2 3">CBS 72588</strain>
    </source>
</reference>
<gene>
    <name evidence="2" type="ORF">PV06_06017</name>
</gene>
<feature type="compositionally biased region" description="Low complexity" evidence="1">
    <location>
        <begin position="85"/>
        <end position="103"/>
    </location>
</feature>
<feature type="compositionally biased region" description="Polar residues" evidence="1">
    <location>
        <begin position="1"/>
        <end position="11"/>
    </location>
</feature>
<dbReference type="GeneID" id="27358091"/>
<feature type="compositionally biased region" description="Polar residues" evidence="1">
    <location>
        <begin position="35"/>
        <end position="45"/>
    </location>
</feature>
<sequence length="343" mass="38898">MSSRDNTPQDESSTRGERRSSSRRRQNVVEFVDSQDPNVRSTIQRHTAYHSAAQRRETRSRLLQRASQTRIFEWGRRPPRLDTETSTSSATSSHSISPVPSLPDRLDLSSVSSNNLESDLNQSMATSRNDFFSTQEQATLDDSILQFCALLSLRRLIKRKNKKNPKLTVILVSANFCPHCRDRGVLDTAIAYMREHEVSRNLLLAYAYAARWKLHSSPETVQDQVDAQTHFGRGTNLLWNRLRAADHASSDSNIQAVLLLLAYTADFGQENEVHLHARALQTMIEQRGGVEAMGHNPTLQHQLRIIRQSRRLHLTLDCEPSCPSALRFPDGLQSALYTDLPMN</sequence>
<feature type="compositionally biased region" description="Basic and acidic residues" evidence="1">
    <location>
        <begin position="73"/>
        <end position="83"/>
    </location>
</feature>
<accession>A0A0D2E3W5</accession>
<dbReference type="RefSeq" id="XP_016262685.1">
    <property type="nucleotide sequence ID" value="XM_016407081.1"/>
</dbReference>
<dbReference type="AlphaFoldDB" id="A0A0D2E3W5"/>
<evidence type="ECO:0000313" key="2">
    <source>
        <dbReference type="EMBL" id="KIW42469.1"/>
    </source>
</evidence>
<evidence type="ECO:0000313" key="3">
    <source>
        <dbReference type="Proteomes" id="UP000053342"/>
    </source>
</evidence>
<keyword evidence="3" id="KW-1185">Reference proteome</keyword>
<dbReference type="EMBL" id="KN847336">
    <property type="protein sequence ID" value="KIW42469.1"/>
    <property type="molecule type" value="Genomic_DNA"/>
</dbReference>
<name>A0A0D2E3W5_9EURO</name>
<dbReference type="HOGENOM" id="CLU_069649_0_0_1"/>
<organism evidence="2 3">
    <name type="scientific">Exophiala oligosperma</name>
    <dbReference type="NCBI Taxonomy" id="215243"/>
    <lineage>
        <taxon>Eukaryota</taxon>
        <taxon>Fungi</taxon>
        <taxon>Dikarya</taxon>
        <taxon>Ascomycota</taxon>
        <taxon>Pezizomycotina</taxon>
        <taxon>Eurotiomycetes</taxon>
        <taxon>Chaetothyriomycetidae</taxon>
        <taxon>Chaetothyriales</taxon>
        <taxon>Herpotrichiellaceae</taxon>
        <taxon>Exophiala</taxon>
    </lineage>
</organism>